<evidence type="ECO:0000256" key="1">
    <source>
        <dbReference type="SAM" id="Phobius"/>
    </source>
</evidence>
<keyword evidence="1" id="KW-0472">Membrane</keyword>
<protein>
    <submittedName>
        <fullName evidence="2">Uncharacterized protein</fullName>
    </submittedName>
</protein>
<feature type="transmembrane region" description="Helical" evidence="1">
    <location>
        <begin position="67"/>
        <end position="91"/>
    </location>
</feature>
<evidence type="ECO:0000313" key="3">
    <source>
        <dbReference type="Proteomes" id="UP000807306"/>
    </source>
</evidence>
<dbReference type="Proteomes" id="UP000807306">
    <property type="component" value="Unassembled WGS sequence"/>
</dbReference>
<accession>A0A9P6EIJ9</accession>
<sequence length="325" mass="36267">MCIYGLTVFLETPKSLRQGRLIYVFISFIILGLYCFAELPLAYYTYVLLDKPCTAMDTARLAGKLSGMWWALADTWASVVLFWLGDGLLVYRCYVVWTNKRYVTILPGAVYLAAIATSAWFTVASQRPSTDKSSRVAYTAFSVLSALVSFIVTSLIAGRLLYMRQKQSKILAGAAVDSKMYFGVISILVESAVPLAIAGIMSAVTLWAKMDKYEIANDVFIVLWTSLTALAPQIIILRVTLGRSWAHGSHTLKESHLSTLAFQPRTLHDSDALGHEFEDSTHRNSSELQDPTRLEDLEVAEKPTDRERNINENIRLRGGSFNLNT</sequence>
<evidence type="ECO:0000313" key="2">
    <source>
        <dbReference type="EMBL" id="KAF9529543.1"/>
    </source>
</evidence>
<feature type="transmembrane region" description="Helical" evidence="1">
    <location>
        <begin position="103"/>
        <end position="124"/>
    </location>
</feature>
<name>A0A9P6EIJ9_9AGAR</name>
<organism evidence="2 3">
    <name type="scientific">Crepidotus variabilis</name>
    <dbReference type="NCBI Taxonomy" id="179855"/>
    <lineage>
        <taxon>Eukaryota</taxon>
        <taxon>Fungi</taxon>
        <taxon>Dikarya</taxon>
        <taxon>Basidiomycota</taxon>
        <taxon>Agaricomycotina</taxon>
        <taxon>Agaricomycetes</taxon>
        <taxon>Agaricomycetidae</taxon>
        <taxon>Agaricales</taxon>
        <taxon>Agaricineae</taxon>
        <taxon>Crepidotaceae</taxon>
        <taxon>Crepidotus</taxon>
    </lineage>
</organism>
<keyword evidence="1" id="KW-1133">Transmembrane helix</keyword>
<dbReference type="AlphaFoldDB" id="A0A9P6EIJ9"/>
<feature type="transmembrane region" description="Helical" evidence="1">
    <location>
        <begin position="181"/>
        <end position="207"/>
    </location>
</feature>
<dbReference type="EMBL" id="MU157845">
    <property type="protein sequence ID" value="KAF9529543.1"/>
    <property type="molecule type" value="Genomic_DNA"/>
</dbReference>
<keyword evidence="1" id="KW-0812">Transmembrane</keyword>
<dbReference type="OrthoDB" id="2905268at2759"/>
<keyword evidence="3" id="KW-1185">Reference proteome</keyword>
<reference evidence="2" key="1">
    <citation type="submission" date="2020-11" db="EMBL/GenBank/DDBJ databases">
        <authorList>
            <consortium name="DOE Joint Genome Institute"/>
            <person name="Ahrendt S."/>
            <person name="Riley R."/>
            <person name="Andreopoulos W."/>
            <person name="Labutti K."/>
            <person name="Pangilinan J."/>
            <person name="Ruiz-Duenas F.J."/>
            <person name="Barrasa J.M."/>
            <person name="Sanchez-Garcia M."/>
            <person name="Camarero S."/>
            <person name="Miyauchi S."/>
            <person name="Serrano A."/>
            <person name="Linde D."/>
            <person name="Babiker R."/>
            <person name="Drula E."/>
            <person name="Ayuso-Fernandez I."/>
            <person name="Pacheco R."/>
            <person name="Padilla G."/>
            <person name="Ferreira P."/>
            <person name="Barriuso J."/>
            <person name="Kellner H."/>
            <person name="Castanera R."/>
            <person name="Alfaro M."/>
            <person name="Ramirez L."/>
            <person name="Pisabarro A.G."/>
            <person name="Kuo A."/>
            <person name="Tritt A."/>
            <person name="Lipzen A."/>
            <person name="He G."/>
            <person name="Yan M."/>
            <person name="Ng V."/>
            <person name="Cullen D."/>
            <person name="Martin F."/>
            <person name="Rosso M.-N."/>
            <person name="Henrissat B."/>
            <person name="Hibbett D."/>
            <person name="Martinez A.T."/>
            <person name="Grigoriev I.V."/>
        </authorList>
    </citation>
    <scope>NUCLEOTIDE SEQUENCE</scope>
    <source>
        <strain evidence="2">CBS 506.95</strain>
    </source>
</reference>
<comment type="caution">
    <text evidence="2">The sequence shown here is derived from an EMBL/GenBank/DDBJ whole genome shotgun (WGS) entry which is preliminary data.</text>
</comment>
<feature type="transmembrane region" description="Helical" evidence="1">
    <location>
        <begin position="219"/>
        <end position="241"/>
    </location>
</feature>
<feature type="transmembrane region" description="Helical" evidence="1">
    <location>
        <begin position="136"/>
        <end position="161"/>
    </location>
</feature>
<proteinExistence type="predicted"/>
<feature type="transmembrane region" description="Helical" evidence="1">
    <location>
        <begin position="21"/>
        <end position="47"/>
    </location>
</feature>
<gene>
    <name evidence="2" type="ORF">CPB83DRAFT_852286</name>
</gene>